<dbReference type="AlphaFoldDB" id="A0A255DH35"/>
<dbReference type="Proteomes" id="UP000216063">
    <property type="component" value="Unassembled WGS sequence"/>
</dbReference>
<accession>A0A255DH35</accession>
<gene>
    <name evidence="4" type="ORF">CG716_14890</name>
</gene>
<dbReference type="PANTHER" id="PTHR40047">
    <property type="entry name" value="UPF0703 PROTEIN YCGQ"/>
    <property type="match status" value="1"/>
</dbReference>
<dbReference type="InterPro" id="IPR048447">
    <property type="entry name" value="DUF1980_C"/>
</dbReference>
<evidence type="ECO:0000259" key="3">
    <source>
        <dbReference type="Pfam" id="PF21537"/>
    </source>
</evidence>
<dbReference type="InterPro" id="IPR048493">
    <property type="entry name" value="DUF1980_N"/>
</dbReference>
<proteinExistence type="predicted"/>
<feature type="transmembrane region" description="Helical" evidence="1">
    <location>
        <begin position="35"/>
        <end position="55"/>
    </location>
</feature>
<comment type="caution">
    <text evidence="4">The sequence shown here is derived from an EMBL/GenBank/DDBJ whole genome shotgun (WGS) entry which is preliminary data.</text>
</comment>
<dbReference type="InterPro" id="IPR052955">
    <property type="entry name" value="UPF0703_membrane_permease"/>
</dbReference>
<feature type="transmembrane region" description="Helical" evidence="1">
    <location>
        <begin position="76"/>
        <end position="96"/>
    </location>
</feature>
<organism evidence="4 5">
    <name type="scientific">Mycolicibacterium sphagni</name>
    <dbReference type="NCBI Taxonomy" id="1786"/>
    <lineage>
        <taxon>Bacteria</taxon>
        <taxon>Bacillati</taxon>
        <taxon>Actinomycetota</taxon>
        <taxon>Actinomycetes</taxon>
        <taxon>Mycobacteriales</taxon>
        <taxon>Mycobacteriaceae</taxon>
        <taxon>Mycolicibacterium</taxon>
    </lineage>
</organism>
<evidence type="ECO:0000313" key="4">
    <source>
        <dbReference type="EMBL" id="OYN78686.1"/>
    </source>
</evidence>
<feature type="domain" description="DUF1980" evidence="2">
    <location>
        <begin position="9"/>
        <end position="96"/>
    </location>
</feature>
<evidence type="ECO:0000313" key="5">
    <source>
        <dbReference type="Proteomes" id="UP000216063"/>
    </source>
</evidence>
<reference evidence="4 5" key="1">
    <citation type="submission" date="2017-07" db="EMBL/GenBank/DDBJ databases">
        <title>The new phylogeny of genus Mycobacterium.</title>
        <authorList>
            <person name="Tortoli E."/>
            <person name="Trovato A."/>
            <person name="Cirillo D.M."/>
        </authorList>
    </citation>
    <scope>NUCLEOTIDE SEQUENCE [LARGE SCALE GENOMIC DNA]</scope>
    <source>
        <strain evidence="4 5">ATCC 33027</strain>
    </source>
</reference>
<dbReference type="Pfam" id="PF09323">
    <property type="entry name" value="DUF1980"/>
    <property type="match status" value="1"/>
</dbReference>
<evidence type="ECO:0000259" key="2">
    <source>
        <dbReference type="Pfam" id="PF09323"/>
    </source>
</evidence>
<feature type="transmembrane region" description="Helical" evidence="1">
    <location>
        <begin position="7"/>
        <end position="29"/>
    </location>
</feature>
<dbReference type="EMBL" id="NOZR01000011">
    <property type="protein sequence ID" value="OYN78686.1"/>
    <property type="molecule type" value="Genomic_DNA"/>
</dbReference>
<keyword evidence="1" id="KW-0472">Membrane</keyword>
<dbReference type="InterPro" id="IPR015402">
    <property type="entry name" value="DUF1980"/>
</dbReference>
<keyword evidence="1" id="KW-0812">Transmembrane</keyword>
<dbReference type="OrthoDB" id="359029at2"/>
<evidence type="ECO:0000256" key="1">
    <source>
        <dbReference type="SAM" id="Phobius"/>
    </source>
</evidence>
<dbReference type="RefSeq" id="WP_094480857.1">
    <property type="nucleotide sequence ID" value="NZ_JACKSC010000266.1"/>
</dbReference>
<dbReference type="PANTHER" id="PTHR40047:SF1">
    <property type="entry name" value="UPF0703 PROTEIN YCGQ"/>
    <property type="match status" value="1"/>
</dbReference>
<dbReference type="Pfam" id="PF21537">
    <property type="entry name" value="DUF1980_C"/>
    <property type="match status" value="1"/>
</dbReference>
<protein>
    <submittedName>
        <fullName evidence="4">TIGR03943 family protein</fullName>
    </submittedName>
</protein>
<feature type="domain" description="DUF1980" evidence="3">
    <location>
        <begin position="141"/>
        <end position="232"/>
    </location>
</feature>
<keyword evidence="5" id="KW-1185">Reference proteome</keyword>
<name>A0A255DH35_9MYCO</name>
<sequence length="233" mass="24331">MKRETENMLLLIVGIALVMVSITGAYTRYVKPAMLPWLSISAAVLIGLALLSIMRDIRSGGADQEHEHTGHVHRNGIVWLLVVPVVMLIFVVPPALSATAATPATVTGARSFPPLPGGPAPTVSLPEVLMRVAVGKVGGLDGRQVTTTGFTMRDGDRVDLAKIVIVCCAADAQLARLHLSGPAASEAASLPDNTWLRVEGTVPPGQTYSGTSSIPTLDVSSVVRIGPPANTYG</sequence>
<dbReference type="NCBIfam" id="TIGR03943">
    <property type="entry name" value="TIGR03943 family putative permease subunit"/>
    <property type="match status" value="1"/>
</dbReference>
<keyword evidence="1" id="KW-1133">Transmembrane helix</keyword>